<organism evidence="4 5">
    <name type="scientific">Allokutzneria albata</name>
    <name type="common">Kibdelosporangium albatum</name>
    <dbReference type="NCBI Taxonomy" id="211114"/>
    <lineage>
        <taxon>Bacteria</taxon>
        <taxon>Bacillati</taxon>
        <taxon>Actinomycetota</taxon>
        <taxon>Actinomycetes</taxon>
        <taxon>Pseudonocardiales</taxon>
        <taxon>Pseudonocardiaceae</taxon>
        <taxon>Allokutzneria</taxon>
    </lineage>
</organism>
<evidence type="ECO:0000259" key="3">
    <source>
        <dbReference type="Pfam" id="PF13577"/>
    </source>
</evidence>
<evidence type="ECO:0000256" key="2">
    <source>
        <dbReference type="SAM" id="SignalP"/>
    </source>
</evidence>
<dbReference type="eggNOG" id="ENOG5032BKG">
    <property type="taxonomic scope" value="Bacteria"/>
</dbReference>
<evidence type="ECO:0000313" key="5">
    <source>
        <dbReference type="Proteomes" id="UP000183376"/>
    </source>
</evidence>
<evidence type="ECO:0000313" key="4">
    <source>
        <dbReference type="EMBL" id="SDN61040.1"/>
    </source>
</evidence>
<feature type="compositionally biased region" description="Basic residues" evidence="1">
    <location>
        <begin position="171"/>
        <end position="182"/>
    </location>
</feature>
<dbReference type="RefSeq" id="WP_052407112.1">
    <property type="nucleotide sequence ID" value="NZ_JOEF01000004.1"/>
</dbReference>
<feature type="region of interest" description="Disordered" evidence="1">
    <location>
        <begin position="167"/>
        <end position="200"/>
    </location>
</feature>
<proteinExistence type="predicted"/>
<name>A0A1H0CSZ6_ALLAB</name>
<gene>
    <name evidence="4" type="ORF">SAMN04489726_7408</name>
</gene>
<keyword evidence="5" id="KW-1185">Reference proteome</keyword>
<keyword evidence="2" id="KW-0732">Signal</keyword>
<accession>A0A1H0CSZ6</accession>
<evidence type="ECO:0000256" key="1">
    <source>
        <dbReference type="SAM" id="MobiDB-lite"/>
    </source>
</evidence>
<dbReference type="SUPFAM" id="SSF54427">
    <property type="entry name" value="NTF2-like"/>
    <property type="match status" value="1"/>
</dbReference>
<feature type="chain" id="PRO_5009247685" evidence="2">
    <location>
        <begin position="25"/>
        <end position="200"/>
    </location>
</feature>
<dbReference type="EMBL" id="LT629701">
    <property type="protein sequence ID" value="SDN61040.1"/>
    <property type="molecule type" value="Genomic_DNA"/>
</dbReference>
<feature type="signal peptide" evidence="2">
    <location>
        <begin position="1"/>
        <end position="24"/>
    </location>
</feature>
<dbReference type="InterPro" id="IPR032710">
    <property type="entry name" value="NTF2-like_dom_sf"/>
</dbReference>
<dbReference type="Pfam" id="PF13577">
    <property type="entry name" value="SnoaL_4"/>
    <property type="match status" value="1"/>
</dbReference>
<feature type="compositionally biased region" description="Basic residues" evidence="1">
    <location>
        <begin position="189"/>
        <end position="200"/>
    </location>
</feature>
<dbReference type="InterPro" id="IPR037401">
    <property type="entry name" value="SnoaL-like"/>
</dbReference>
<dbReference type="Gene3D" id="3.10.450.50">
    <property type="match status" value="1"/>
</dbReference>
<sequence>MRRRNILIGALAAGTAAVPSTATAAPAADPRDEAAVIAVADGIDLAVDAKDWAACRASFTDQVDVDFSSLSGEPAARIPADQLVAGWRAGLFAEKRSHHMRSNHRATVRGDRATVFSKGYALNILANKRGDQEWEVWGDYVHEFVRTPRGWRCSGMKLTVVHARAATTGCGRRRASAGRRPRAPGPRPHPSRPRPRRTSA</sequence>
<dbReference type="Proteomes" id="UP000183376">
    <property type="component" value="Chromosome I"/>
</dbReference>
<feature type="domain" description="SnoaL-like" evidence="3">
    <location>
        <begin position="32"/>
        <end position="155"/>
    </location>
</feature>
<protein>
    <submittedName>
        <fullName evidence="4">SnoaL-like domain-containing protein</fullName>
    </submittedName>
</protein>
<dbReference type="AlphaFoldDB" id="A0A1H0CSZ6"/>
<reference evidence="4 5" key="1">
    <citation type="submission" date="2016-10" db="EMBL/GenBank/DDBJ databases">
        <authorList>
            <person name="de Groot N.N."/>
        </authorList>
    </citation>
    <scope>NUCLEOTIDE SEQUENCE [LARGE SCALE GENOMIC DNA]</scope>
    <source>
        <strain evidence="4 5">DSM 44149</strain>
    </source>
</reference>
<dbReference type="STRING" id="211114.SAMN04489726_7408"/>